<organism evidence="2 3">
    <name type="scientific">Vibrio campbellii</name>
    <dbReference type="NCBI Taxonomy" id="680"/>
    <lineage>
        <taxon>Bacteria</taxon>
        <taxon>Pseudomonadati</taxon>
        <taxon>Pseudomonadota</taxon>
        <taxon>Gammaproteobacteria</taxon>
        <taxon>Vibrionales</taxon>
        <taxon>Vibrionaceae</taxon>
        <taxon>Vibrio</taxon>
    </lineage>
</organism>
<proteinExistence type="predicted"/>
<sequence length="43" mass="4800">MHLDSTHITKSLRGIRSAWHFHCALVFLIKVVCSSFGMASLTP</sequence>
<evidence type="ECO:0000313" key="3">
    <source>
        <dbReference type="Proteomes" id="UP001059912"/>
    </source>
</evidence>
<accession>A0ABY5IKI8</accession>
<gene>
    <name evidence="2" type="ORF">HB762_18800</name>
</gene>
<keyword evidence="1" id="KW-0472">Membrane</keyword>
<protein>
    <submittedName>
        <fullName evidence="2">DUF3265 domain-containing protein</fullName>
    </submittedName>
</protein>
<keyword evidence="3" id="KW-1185">Reference proteome</keyword>
<keyword evidence="1" id="KW-0812">Transmembrane</keyword>
<reference evidence="2" key="1">
    <citation type="submission" date="2020-03" db="EMBL/GenBank/DDBJ databases">
        <title>Five strains of Vibrio campbellii isolated from Mariana Trench.</title>
        <authorList>
            <person name="Liang J."/>
            <person name="Zhang X.-H."/>
        </authorList>
    </citation>
    <scope>NUCLEOTIDE SEQUENCE</scope>
    <source>
        <strain evidence="2">LJC013</strain>
    </source>
</reference>
<dbReference type="Proteomes" id="UP001059912">
    <property type="component" value="Chromosome 2"/>
</dbReference>
<evidence type="ECO:0000256" key="1">
    <source>
        <dbReference type="SAM" id="Phobius"/>
    </source>
</evidence>
<evidence type="ECO:0000313" key="2">
    <source>
        <dbReference type="EMBL" id="UTZ33346.1"/>
    </source>
</evidence>
<keyword evidence="1" id="KW-1133">Transmembrane helix</keyword>
<name>A0ABY5IKI8_9VIBR</name>
<feature type="transmembrane region" description="Helical" evidence="1">
    <location>
        <begin position="21"/>
        <end position="41"/>
    </location>
</feature>
<dbReference type="EMBL" id="CP050471">
    <property type="protein sequence ID" value="UTZ33346.1"/>
    <property type="molecule type" value="Genomic_DNA"/>
</dbReference>